<comment type="caution">
    <text evidence="2">The sequence shown here is derived from an EMBL/GenBank/DDBJ whole genome shotgun (WGS) entry which is preliminary data.</text>
</comment>
<evidence type="ECO:0000313" key="2">
    <source>
        <dbReference type="EMBL" id="MBR7829457.1"/>
    </source>
</evidence>
<dbReference type="InterPro" id="IPR036689">
    <property type="entry name" value="ESAT-6-like_sf"/>
</dbReference>
<keyword evidence="1" id="KW-0175">Coiled coil</keyword>
<protein>
    <recommendedName>
        <fullName evidence="4">WXG100 family type VII secretion target</fullName>
    </recommendedName>
</protein>
<proteinExistence type="predicted"/>
<dbReference type="EMBL" id="JAGSOH010000086">
    <property type="protein sequence ID" value="MBR7829457.1"/>
    <property type="molecule type" value="Genomic_DNA"/>
</dbReference>
<reference evidence="2" key="1">
    <citation type="submission" date="2021-04" db="EMBL/GenBank/DDBJ databases">
        <title>Genome based classification of Actinospica acidithermotolerans sp. nov., an actinobacterium isolated from an Indonesian hot spring.</title>
        <authorList>
            <person name="Kusuma A.B."/>
            <person name="Putra K.E."/>
            <person name="Nafisah S."/>
            <person name="Loh J."/>
            <person name="Nouioui I."/>
            <person name="Goodfellow M."/>
        </authorList>
    </citation>
    <scope>NUCLEOTIDE SEQUENCE</scope>
    <source>
        <strain evidence="2">MGRD01-02</strain>
    </source>
</reference>
<dbReference type="Proteomes" id="UP000676325">
    <property type="component" value="Unassembled WGS sequence"/>
</dbReference>
<accession>A0A941EDQ1</accession>
<name>A0A941EDQ1_9ACTN</name>
<dbReference type="AlphaFoldDB" id="A0A941EDQ1"/>
<organism evidence="2 3">
    <name type="scientific">Actinospica acidithermotolerans</name>
    <dbReference type="NCBI Taxonomy" id="2828514"/>
    <lineage>
        <taxon>Bacteria</taxon>
        <taxon>Bacillati</taxon>
        <taxon>Actinomycetota</taxon>
        <taxon>Actinomycetes</taxon>
        <taxon>Catenulisporales</taxon>
        <taxon>Actinospicaceae</taxon>
        <taxon>Actinospica</taxon>
    </lineage>
</organism>
<dbReference type="Gene3D" id="1.20.1270.60">
    <property type="entry name" value="Arfaptin homology (AH) domain/BAR domain"/>
    <property type="match status" value="1"/>
</dbReference>
<sequence length="449" mass="46529">MSLDVMFDASFDESTSYPHLGFNPAPGLPADVEALENAITKATGSLQESGKLLDQMRTADSGVWVGAAADAFRANFNDKLVTDLQHAQQSLTEAAGTIQNWYKDLVGFKQTAQNLDQEAAAARQALQQAETQVAQAKSNPNLNLIGEVFSNPQALQQAQSALDQAESALNDANAAERQAQDDLDSILQRARQLQQEVDSAARNYASQLENATKGLAPHKPGWFSSMLHDIGSGLSAVGSWIEQHANAIHSILTTISGIAGLIALCTPPPIDAVAGAVALVAGAGALAMDFANPKTRDALGGLLTGHFTMANLKAAGGVAMDAVGVVPGIGALAKAAKGGEILEDGAKAAETIPTLASKIPGVAKLGANAVEDFTNAAENGGRLEQAFSVAAHKYTVVSATVNVINKVGTIGRDADSVINLSASTMRNINLGVKVSGVAHKLYSDVQEAF</sequence>
<evidence type="ECO:0000313" key="3">
    <source>
        <dbReference type="Proteomes" id="UP000676325"/>
    </source>
</evidence>
<gene>
    <name evidence="2" type="ORF">KDK95_24335</name>
</gene>
<feature type="coiled-coil region" evidence="1">
    <location>
        <begin position="112"/>
        <end position="210"/>
    </location>
</feature>
<dbReference type="RefSeq" id="WP_212520591.1">
    <property type="nucleotide sequence ID" value="NZ_JAGSOH010000086.1"/>
</dbReference>
<keyword evidence="3" id="KW-1185">Reference proteome</keyword>
<dbReference type="InterPro" id="IPR027267">
    <property type="entry name" value="AH/BAR_dom_sf"/>
</dbReference>
<evidence type="ECO:0008006" key="4">
    <source>
        <dbReference type="Google" id="ProtNLM"/>
    </source>
</evidence>
<evidence type="ECO:0000256" key="1">
    <source>
        <dbReference type="SAM" id="Coils"/>
    </source>
</evidence>
<dbReference type="SUPFAM" id="SSF140453">
    <property type="entry name" value="EsxAB dimer-like"/>
    <property type="match status" value="1"/>
</dbReference>